<dbReference type="EMBL" id="QVLV01000002">
    <property type="protein sequence ID" value="RGE64132.1"/>
    <property type="molecule type" value="Genomic_DNA"/>
</dbReference>
<dbReference type="RefSeq" id="WP_117543704.1">
    <property type="nucleotide sequence ID" value="NZ_QVLV01000002.1"/>
</dbReference>
<dbReference type="AlphaFoldDB" id="A0A3E3IAR4"/>
<comment type="caution">
    <text evidence="1">The sequence shown here is derived from an EMBL/GenBank/DDBJ whole genome shotgun (WGS) entry which is preliminary data.</text>
</comment>
<organism evidence="1 2">
    <name type="scientific">Eisenbergiella massiliensis</name>
    <dbReference type="NCBI Taxonomy" id="1720294"/>
    <lineage>
        <taxon>Bacteria</taxon>
        <taxon>Bacillati</taxon>
        <taxon>Bacillota</taxon>
        <taxon>Clostridia</taxon>
        <taxon>Lachnospirales</taxon>
        <taxon>Lachnospiraceae</taxon>
        <taxon>Eisenbergiella</taxon>
    </lineage>
</organism>
<proteinExistence type="predicted"/>
<gene>
    <name evidence="1" type="ORF">DXC51_03395</name>
</gene>
<evidence type="ECO:0000313" key="2">
    <source>
        <dbReference type="Proteomes" id="UP000260812"/>
    </source>
</evidence>
<dbReference type="InterPro" id="IPR009412">
    <property type="entry name" value="DUF1062"/>
</dbReference>
<protein>
    <submittedName>
        <fullName evidence="1">DUF1062 domain-containing protein</fullName>
    </submittedName>
</protein>
<reference evidence="1" key="1">
    <citation type="submission" date="2018-08" db="EMBL/GenBank/DDBJ databases">
        <title>A genome reference for cultivated species of the human gut microbiota.</title>
        <authorList>
            <person name="Zou Y."/>
            <person name="Xue W."/>
            <person name="Luo G."/>
        </authorList>
    </citation>
    <scope>NUCLEOTIDE SEQUENCE [LARGE SCALE GENOMIC DNA]</scope>
    <source>
        <strain evidence="1">TF05-5AC</strain>
    </source>
</reference>
<evidence type="ECO:0000313" key="1">
    <source>
        <dbReference type="EMBL" id="RGE64132.1"/>
    </source>
</evidence>
<dbReference type="Pfam" id="PF06353">
    <property type="entry name" value="DUF1062"/>
    <property type="match status" value="1"/>
</dbReference>
<dbReference type="Proteomes" id="UP000260812">
    <property type="component" value="Unassembled WGS sequence"/>
</dbReference>
<dbReference type="GeneID" id="97985954"/>
<accession>A0A3E3IAR4</accession>
<keyword evidence="2" id="KW-1185">Reference proteome</keyword>
<sequence length="212" mass="24896">MKIEKWAIVPKTAPEIIRNCPGCRRKTAFHSSESFRINANGNKIDVWLIYRCEKCNFSWNLDIYTRISPGFLDRRLYERFQRNDRTTALEYGCCKEILSRNKAEALWEQVEYDVEITKLPLLQTQLSQKQYKKTQISPTECGQEFIKEKVLVAIYNQYGLSLRLDKLLCSHFGWSRKEAVKMEEEGFLRILSGGKGCKAKIPKFMEIEIYES</sequence>
<name>A0A3E3IAR4_9FIRM</name>